<proteinExistence type="inferred from homology"/>
<dbReference type="NCBIfam" id="TIGR00813">
    <property type="entry name" value="sss"/>
    <property type="match status" value="1"/>
</dbReference>
<feature type="transmembrane region" description="Helical" evidence="6">
    <location>
        <begin position="6"/>
        <end position="24"/>
    </location>
</feature>
<feature type="transmembrane region" description="Helical" evidence="6">
    <location>
        <begin position="456"/>
        <end position="474"/>
    </location>
</feature>
<evidence type="ECO:0000256" key="1">
    <source>
        <dbReference type="ARBA" id="ARBA00004141"/>
    </source>
</evidence>
<comment type="caution">
    <text evidence="7">The sequence shown here is derived from an EMBL/GenBank/DDBJ whole genome shotgun (WGS) entry which is preliminary data.</text>
</comment>
<dbReference type="EMBL" id="LAZR01000080">
    <property type="protein sequence ID" value="KKN94163.1"/>
    <property type="molecule type" value="Genomic_DNA"/>
</dbReference>
<feature type="transmembrane region" description="Helical" evidence="6">
    <location>
        <begin position="150"/>
        <end position="168"/>
    </location>
</feature>
<protein>
    <recommendedName>
        <fullName evidence="8">Sodium transporter</fullName>
    </recommendedName>
</protein>
<dbReference type="CDD" id="cd11478">
    <property type="entry name" value="SLC5sbd_u2"/>
    <property type="match status" value="1"/>
</dbReference>
<evidence type="ECO:0000256" key="5">
    <source>
        <dbReference type="ARBA" id="ARBA00023136"/>
    </source>
</evidence>
<dbReference type="PANTHER" id="PTHR11819">
    <property type="entry name" value="SOLUTE CARRIER FAMILY 5"/>
    <property type="match status" value="1"/>
</dbReference>
<feature type="transmembrane region" description="Helical" evidence="6">
    <location>
        <begin position="367"/>
        <end position="389"/>
    </location>
</feature>
<evidence type="ECO:0000256" key="4">
    <source>
        <dbReference type="ARBA" id="ARBA00022989"/>
    </source>
</evidence>
<feature type="transmembrane region" description="Helical" evidence="6">
    <location>
        <begin position="44"/>
        <end position="67"/>
    </location>
</feature>
<feature type="transmembrane region" description="Helical" evidence="6">
    <location>
        <begin position="234"/>
        <end position="254"/>
    </location>
</feature>
<evidence type="ECO:0000313" key="7">
    <source>
        <dbReference type="EMBL" id="KKN94163.1"/>
    </source>
</evidence>
<feature type="transmembrane region" description="Helical" evidence="6">
    <location>
        <begin position="79"/>
        <end position="98"/>
    </location>
</feature>
<feature type="transmembrane region" description="Helical" evidence="6">
    <location>
        <begin position="426"/>
        <end position="444"/>
    </location>
</feature>
<keyword evidence="4 6" id="KW-1133">Transmembrane helix</keyword>
<feature type="transmembrane region" description="Helical" evidence="6">
    <location>
        <begin position="119"/>
        <end position="144"/>
    </location>
</feature>
<dbReference type="InterPro" id="IPR001734">
    <property type="entry name" value="Na/solute_symporter"/>
</dbReference>
<comment type="similarity">
    <text evidence="2">Belongs to the sodium:solute symporter (SSF) (TC 2.A.21) family.</text>
</comment>
<dbReference type="GO" id="GO:0005412">
    <property type="term" value="F:D-glucose:sodium symporter activity"/>
    <property type="evidence" value="ECO:0007669"/>
    <property type="project" value="TreeGrafter"/>
</dbReference>
<feature type="transmembrane region" description="Helical" evidence="6">
    <location>
        <begin position="275"/>
        <end position="297"/>
    </location>
</feature>
<dbReference type="Gene3D" id="1.20.1730.10">
    <property type="entry name" value="Sodium/glucose cotransporter"/>
    <property type="match status" value="1"/>
</dbReference>
<accession>A0A0F9XPC6</accession>
<keyword evidence="5 6" id="KW-0472">Membrane</keyword>
<evidence type="ECO:0000256" key="2">
    <source>
        <dbReference type="ARBA" id="ARBA00006434"/>
    </source>
</evidence>
<sequence length="502" mass="55553">MLAGIDYFIVIAYIIGMLLLGLYFKKFVNSSEDYFLGGKSLPFWAIGMSIVVSDIGALDFVGVSGQAYRYGISVGNFDWVGSVPAMLLAAFIFIPYFWRGGMYTIPEYLGRRYNQKVRTIASVTWILFFALDLGVLFWASAVLLNVLMGWPIWISIVSTAGVVGLYTYFGGITAVIMTDVVQFVIMFIGGFALVFLSLYEVGGWDNMVEKIATMGPEYRNHFDIIQPQNTKSPFPWTGILFGLTFVMANAYMIGNQSIVQRCLTAKNEWHAKASMIFGSALKMFIPILVLFPGLMAVVVHPGLADGDQALPLMIKSILPPGLVGLMFAAFFAGLMSSVDSLLNSTATLFTKDIYEPFIKKGADDKHYLKVGQITTLVLLVIGVATSPISSDFPGIYVAIQTFMSYFQGPIFSILLLGIFWKRSTEWGGLSALVIGIGFAVYLNVFKEQFFTIEDPFLYISWWSFLLGVIINISVSSLTKKHTAEQLQGLVFSSKILSKNKNL</sequence>
<evidence type="ECO:0008006" key="8">
    <source>
        <dbReference type="Google" id="ProtNLM"/>
    </source>
</evidence>
<dbReference type="PANTHER" id="PTHR11819:SF195">
    <property type="entry name" value="SODIUM_GLUCOSE COTRANSPORTER 4"/>
    <property type="match status" value="1"/>
</dbReference>
<gene>
    <name evidence="7" type="ORF">LCGC14_0189870</name>
</gene>
<dbReference type="Pfam" id="PF00474">
    <property type="entry name" value="SSF"/>
    <property type="match status" value="1"/>
</dbReference>
<keyword evidence="3 6" id="KW-0812">Transmembrane</keyword>
<feature type="transmembrane region" description="Helical" evidence="6">
    <location>
        <begin position="180"/>
        <end position="199"/>
    </location>
</feature>
<comment type="subcellular location">
    <subcellularLocation>
        <location evidence="1">Membrane</location>
        <topology evidence="1">Multi-pass membrane protein</topology>
    </subcellularLocation>
</comment>
<feature type="transmembrane region" description="Helical" evidence="6">
    <location>
        <begin position="395"/>
        <end position="419"/>
    </location>
</feature>
<feature type="transmembrane region" description="Helical" evidence="6">
    <location>
        <begin position="317"/>
        <end position="335"/>
    </location>
</feature>
<organism evidence="7">
    <name type="scientific">marine sediment metagenome</name>
    <dbReference type="NCBI Taxonomy" id="412755"/>
    <lineage>
        <taxon>unclassified sequences</taxon>
        <taxon>metagenomes</taxon>
        <taxon>ecological metagenomes</taxon>
    </lineage>
</organism>
<reference evidence="7" key="1">
    <citation type="journal article" date="2015" name="Nature">
        <title>Complex archaea that bridge the gap between prokaryotes and eukaryotes.</title>
        <authorList>
            <person name="Spang A."/>
            <person name="Saw J.H."/>
            <person name="Jorgensen S.L."/>
            <person name="Zaremba-Niedzwiedzka K."/>
            <person name="Martijn J."/>
            <person name="Lind A.E."/>
            <person name="van Eijk R."/>
            <person name="Schleper C."/>
            <person name="Guy L."/>
            <person name="Ettema T.J."/>
        </authorList>
    </citation>
    <scope>NUCLEOTIDE SEQUENCE</scope>
</reference>
<name>A0A0F9XPC6_9ZZZZ</name>
<evidence type="ECO:0000256" key="6">
    <source>
        <dbReference type="SAM" id="Phobius"/>
    </source>
</evidence>
<dbReference type="AlphaFoldDB" id="A0A0F9XPC6"/>
<dbReference type="GO" id="GO:0005886">
    <property type="term" value="C:plasma membrane"/>
    <property type="evidence" value="ECO:0007669"/>
    <property type="project" value="TreeGrafter"/>
</dbReference>
<dbReference type="InterPro" id="IPR038377">
    <property type="entry name" value="Na/Glc_symporter_sf"/>
</dbReference>
<dbReference type="PROSITE" id="PS50283">
    <property type="entry name" value="NA_SOLUT_SYMP_3"/>
    <property type="match status" value="1"/>
</dbReference>
<evidence type="ECO:0000256" key="3">
    <source>
        <dbReference type="ARBA" id="ARBA00022692"/>
    </source>
</evidence>